<dbReference type="Proteomes" id="UP000183924">
    <property type="component" value="Unassembled WGS sequence"/>
</dbReference>
<comment type="caution">
    <text evidence="3">The sequence shown here is derived from an EMBL/GenBank/DDBJ whole genome shotgun (WGS) entry which is preliminary data.</text>
</comment>
<dbReference type="AlphaFoldDB" id="A0A1J8P6V3"/>
<evidence type="ECO:0000313" key="4">
    <source>
        <dbReference type="Proteomes" id="UP000183924"/>
    </source>
</evidence>
<dbReference type="InterPro" id="IPR036259">
    <property type="entry name" value="MFS_trans_sf"/>
</dbReference>
<dbReference type="OrthoDB" id="10012636at2"/>
<keyword evidence="2" id="KW-0812">Transmembrane</keyword>
<keyword evidence="1" id="KW-0175">Coiled coil</keyword>
<dbReference type="EMBL" id="LUKY01000031">
    <property type="protein sequence ID" value="OIZ95500.1"/>
    <property type="molecule type" value="Genomic_DNA"/>
</dbReference>
<accession>A0A1J8P6V3</accession>
<feature type="transmembrane region" description="Helical" evidence="2">
    <location>
        <begin position="240"/>
        <end position="262"/>
    </location>
</feature>
<evidence type="ECO:0000256" key="1">
    <source>
        <dbReference type="SAM" id="Coils"/>
    </source>
</evidence>
<protein>
    <submittedName>
        <fullName evidence="3">Uncharacterized protein</fullName>
    </submittedName>
</protein>
<reference evidence="3 4" key="1">
    <citation type="submission" date="2016-03" db="EMBL/GenBank/DDBJ databases">
        <title>Comparative genomics of Rickettsiella.</title>
        <authorList>
            <person name="Chandler C."/>
            <person name="Wang Y."/>
        </authorList>
    </citation>
    <scope>NUCLEOTIDE SEQUENCE [LARGE SCALE GENOMIC DNA]</scope>
    <source>
        <strain evidence="3 4">RCFS May 2013</strain>
    </source>
</reference>
<feature type="transmembrane region" description="Helical" evidence="2">
    <location>
        <begin position="75"/>
        <end position="99"/>
    </location>
</feature>
<evidence type="ECO:0000256" key="2">
    <source>
        <dbReference type="SAM" id="Phobius"/>
    </source>
</evidence>
<name>A0A1J8P6V3_9COXI</name>
<proteinExistence type="predicted"/>
<feature type="transmembrane region" description="Helical" evidence="2">
    <location>
        <begin position="45"/>
        <end position="69"/>
    </location>
</feature>
<dbReference type="RefSeq" id="WP_071662159.1">
    <property type="nucleotide sequence ID" value="NZ_LUKY01000031.1"/>
</dbReference>
<feature type="transmembrane region" description="Helical" evidence="2">
    <location>
        <begin position="203"/>
        <end position="228"/>
    </location>
</feature>
<gene>
    <name evidence="3" type="ORF">A1D18_02005</name>
</gene>
<keyword evidence="2" id="KW-0472">Membrane</keyword>
<keyword evidence="4" id="KW-1185">Reference proteome</keyword>
<feature type="coiled-coil region" evidence="1">
    <location>
        <begin position="278"/>
        <end position="315"/>
    </location>
</feature>
<organism evidence="3 4">
    <name type="scientific">Candidatus Rickettsiella isopodorum</name>
    <dbReference type="NCBI Taxonomy" id="1225476"/>
    <lineage>
        <taxon>Bacteria</taxon>
        <taxon>Pseudomonadati</taxon>
        <taxon>Pseudomonadota</taxon>
        <taxon>Gammaproteobacteria</taxon>
        <taxon>Legionellales</taxon>
        <taxon>Coxiellaceae</taxon>
        <taxon>Rickettsiella</taxon>
    </lineage>
</organism>
<dbReference type="SUPFAM" id="SSF103473">
    <property type="entry name" value="MFS general substrate transporter"/>
    <property type="match status" value="1"/>
</dbReference>
<keyword evidence="2" id="KW-1133">Transmembrane helix</keyword>
<sequence>MSPFNQQKKTTLEKNLAKQIKTLEYEVNTFPAASRRKKDKKNSETFFIVFAITALIGVIIFGVGGWLTVALLGTVLSVIIVESVLLLSAAIGFCALPLYNAYLWTRDLFSAKKIKIQNKEYDQCCKNLIELKELAAEKNYLSTKINFKLNNVIKCFPFKLFVQGNADFMQLGLKDQLQRLEQQKKNHPTYFRKQKADQSWNKIFQYSAIISCVGISLYAFAFIMLLIASTPISLGPLLPFFVTSTSMVALMIAGPVTLSKLLHGAYLWMRDLFSSAEIKAENKQYAQLEKTITKLKKLEERQSQLNVKINNKLKEFSDTLTLTIDEKGMTENLLNNLECNGKNNNKFCKYGVMFPKESTKLQPLYALQTLAPCKYDTQHRYS</sequence>
<evidence type="ECO:0000313" key="3">
    <source>
        <dbReference type="EMBL" id="OIZ95500.1"/>
    </source>
</evidence>